<evidence type="ECO:0008006" key="4">
    <source>
        <dbReference type="Google" id="ProtNLM"/>
    </source>
</evidence>
<sequence length="401" mass="42930">MTLIDLPESFAGIQEEFVAHARLDSLAGLAARGARRRWRSWAAIVGGVTALVAVLATSVVAVSTADRTPHVTQVLQRPPTRYVYETSVIDANTVVVKVGFQNKRTTAWSYTVDGGRTWRQSSMPAWFQPDANGITALGIDSRTFVLGNTITHDAGVRWERRPSDSGAALSALPPKWPLLSYSTVVSGGHSNTSFVGTIDPATGQLHPLTGVPADCGDPGDAPLPDGSLWLSCANGFVISHDRGASWEAHRFGKTLTQTAQVGTYDGRTFYAVHALAPVDKAKTMYGPKGRGELYVSKDTGRTWQPVRPLDDVISGIVVLPDNSFVLWGNNGLRRTTDLGQTFHQLSIAGTPGQASTLRRAGSSLYVASGFVTSISAEFMSTDGLHYRPVPHPPGVPWDGAP</sequence>
<dbReference type="Proteomes" id="UP001500618">
    <property type="component" value="Unassembled WGS sequence"/>
</dbReference>
<evidence type="ECO:0000256" key="1">
    <source>
        <dbReference type="SAM" id="Phobius"/>
    </source>
</evidence>
<name>A0ABP4UN86_9ACTN</name>
<keyword evidence="1" id="KW-0812">Transmembrane</keyword>
<keyword evidence="3" id="KW-1185">Reference proteome</keyword>
<evidence type="ECO:0000313" key="2">
    <source>
        <dbReference type="EMBL" id="GAA1705797.1"/>
    </source>
</evidence>
<dbReference type="Gene3D" id="2.130.10.10">
    <property type="entry name" value="YVTN repeat-like/Quinoprotein amine dehydrogenase"/>
    <property type="match status" value="2"/>
</dbReference>
<dbReference type="CDD" id="cd15482">
    <property type="entry name" value="Sialidase_non-viral"/>
    <property type="match status" value="1"/>
</dbReference>
<keyword evidence="1" id="KW-1133">Transmembrane helix</keyword>
<keyword evidence="1" id="KW-0472">Membrane</keyword>
<dbReference type="InterPro" id="IPR015943">
    <property type="entry name" value="WD40/YVTN_repeat-like_dom_sf"/>
</dbReference>
<dbReference type="SUPFAM" id="SSF110296">
    <property type="entry name" value="Oligoxyloglucan reducing end-specific cellobiohydrolase"/>
    <property type="match status" value="1"/>
</dbReference>
<reference evidence="3" key="1">
    <citation type="journal article" date="2019" name="Int. J. Syst. Evol. Microbiol.">
        <title>The Global Catalogue of Microorganisms (GCM) 10K type strain sequencing project: providing services to taxonomists for standard genome sequencing and annotation.</title>
        <authorList>
            <consortium name="The Broad Institute Genomics Platform"/>
            <consortium name="The Broad Institute Genome Sequencing Center for Infectious Disease"/>
            <person name="Wu L."/>
            <person name="Ma J."/>
        </authorList>
    </citation>
    <scope>NUCLEOTIDE SEQUENCE [LARGE SCALE GENOMIC DNA]</scope>
    <source>
        <strain evidence="3">JCM 14718</strain>
    </source>
</reference>
<evidence type="ECO:0000313" key="3">
    <source>
        <dbReference type="Proteomes" id="UP001500618"/>
    </source>
</evidence>
<organism evidence="2 3">
    <name type="scientific">Fodinicola feengrottensis</name>
    <dbReference type="NCBI Taxonomy" id="435914"/>
    <lineage>
        <taxon>Bacteria</taxon>
        <taxon>Bacillati</taxon>
        <taxon>Actinomycetota</taxon>
        <taxon>Actinomycetes</taxon>
        <taxon>Mycobacteriales</taxon>
        <taxon>Fodinicola</taxon>
    </lineage>
</organism>
<comment type="caution">
    <text evidence="2">The sequence shown here is derived from an EMBL/GenBank/DDBJ whole genome shotgun (WGS) entry which is preliminary data.</text>
</comment>
<gene>
    <name evidence="2" type="ORF">GCM10009765_63990</name>
</gene>
<proteinExistence type="predicted"/>
<accession>A0ABP4UN86</accession>
<protein>
    <recommendedName>
        <fullName evidence="4">Exo-alpha-sialidase</fullName>
    </recommendedName>
</protein>
<dbReference type="EMBL" id="BAAANY010000031">
    <property type="protein sequence ID" value="GAA1705797.1"/>
    <property type="molecule type" value="Genomic_DNA"/>
</dbReference>
<dbReference type="RefSeq" id="WP_344313974.1">
    <property type="nucleotide sequence ID" value="NZ_BAAANY010000031.1"/>
</dbReference>
<feature type="transmembrane region" description="Helical" evidence="1">
    <location>
        <begin position="41"/>
        <end position="62"/>
    </location>
</feature>